<accession>A0A081TXK0</accession>
<dbReference type="AlphaFoldDB" id="A0A081TXK0"/>
<comment type="caution">
    <text evidence="1">The sequence shown here is derived from an EMBL/GenBank/DDBJ whole genome shotgun (WGS) entry which is preliminary data.</text>
</comment>
<protein>
    <submittedName>
        <fullName evidence="1">Uncharacterized protein</fullName>
    </submittedName>
</protein>
<evidence type="ECO:0000313" key="2">
    <source>
        <dbReference type="EMBL" id="MCZ2653522.1"/>
    </source>
</evidence>
<dbReference type="EMBL" id="JMZZ02000032">
    <property type="protein sequence ID" value="KFX76516.1"/>
    <property type="molecule type" value="Genomic_DNA"/>
</dbReference>
<sequence>MKESQNEKEVLLVADKDDDGRVYRHAGISRKQQDLIDLYKINPNDYPILVQEQKSPTATE</sequence>
<organism evidence="1">
    <name type="scientific">Bacteroides fragilis</name>
    <dbReference type="NCBI Taxonomy" id="817"/>
    <lineage>
        <taxon>Bacteria</taxon>
        <taxon>Pseudomonadati</taxon>
        <taxon>Bacteroidota</taxon>
        <taxon>Bacteroidia</taxon>
        <taxon>Bacteroidales</taxon>
        <taxon>Bacteroidaceae</taxon>
        <taxon>Bacteroides</taxon>
    </lineage>
</organism>
<dbReference type="Proteomes" id="UP001075704">
    <property type="component" value="Unassembled WGS sequence"/>
</dbReference>
<reference evidence="2" key="3">
    <citation type="submission" date="2022-12" db="EMBL/GenBank/DDBJ databases">
        <title>Development of a Multilocus Sequence Typing Scheme for Bacteroides fragilis Based on Whole Genome Sequencing Data and Clinical Application.</title>
        <authorList>
            <person name="Nielsen F.D."/>
            <person name="Justesen U.S."/>
        </authorList>
    </citation>
    <scope>NUCLEOTIDE SEQUENCE</scope>
    <source>
        <strain evidence="2">BF_BC_ODE_DK_2015_2</strain>
    </source>
</reference>
<gene>
    <name evidence="1" type="ORF">EE52_0200955</name>
    <name evidence="2" type="ORF">O1422_05015</name>
</gene>
<name>A0A081TXK0_BACFG</name>
<evidence type="ECO:0000313" key="1">
    <source>
        <dbReference type="EMBL" id="KFX76516.1"/>
    </source>
</evidence>
<reference evidence="1" key="2">
    <citation type="submission" date="2014-07" db="EMBL/GenBank/DDBJ databases">
        <title>Genetics and epidemiology of antimicrobial resistance in B. fragilis group.</title>
        <authorList>
            <person name="Sydenham T.V."/>
            <person name="Hasman H."/>
            <person name="Kemp M."/>
            <person name="Justesen U.S."/>
        </authorList>
    </citation>
    <scope>NUCLEOTIDE SEQUENCE [LARGE SCALE GENOMIC DNA]</scope>
    <source>
        <strain evidence="1">DCMOUH0018B</strain>
    </source>
</reference>
<dbReference type="PATRIC" id="fig|817.53.peg.201"/>
<reference evidence="1" key="1">
    <citation type="book" date="2014" name="THE 24TH EUROPEAN CONGRESS OF CLINICAL MICROBIOLOGY AND INFECTIOUS DISEASES" publisher="ECCMID 2014" city="Barcelona, Spain">
        <title>Identification of resistance genes in three multidrug-resistant Bacteroides fragilis isolates by whole genome sequencing.</title>
        <editorList>
            <person name="Unknown"/>
            <person name="A."/>
        </editorList>
        <authorList>
            <person name="Sydenham T.V."/>
            <person name="Hasman H."/>
            <person name="Wang M."/>
            <person name="Soki J."/>
            <person name="Nagy E."/>
            <person name="Justesen U.S."/>
        </authorList>
    </citation>
    <scope>NUCLEOTIDE SEQUENCE</scope>
    <source>
        <strain evidence="1">DCMOUH0018B</strain>
    </source>
</reference>
<dbReference type="RefSeq" id="WP_032540603.1">
    <property type="nucleotide sequence ID" value="NZ_CAEUHN010000012.1"/>
</dbReference>
<proteinExistence type="predicted"/>
<dbReference type="EMBL" id="JAPUAC010000003">
    <property type="protein sequence ID" value="MCZ2653522.1"/>
    <property type="molecule type" value="Genomic_DNA"/>
</dbReference>